<feature type="transmembrane region" description="Helical" evidence="7">
    <location>
        <begin position="441"/>
        <end position="459"/>
    </location>
</feature>
<protein>
    <submittedName>
        <fullName evidence="9">FUSC family protein</fullName>
    </submittedName>
</protein>
<evidence type="ECO:0000256" key="3">
    <source>
        <dbReference type="ARBA" id="ARBA00022692"/>
    </source>
</evidence>
<feature type="domain" description="Integral membrane bound transporter" evidence="8">
    <location>
        <begin position="361"/>
        <end position="483"/>
    </location>
</feature>
<evidence type="ECO:0000256" key="6">
    <source>
        <dbReference type="ARBA" id="ARBA00043993"/>
    </source>
</evidence>
<dbReference type="InterPro" id="IPR049453">
    <property type="entry name" value="Memb_transporter_dom"/>
</dbReference>
<feature type="transmembrane region" description="Helical" evidence="7">
    <location>
        <begin position="48"/>
        <end position="71"/>
    </location>
</feature>
<evidence type="ECO:0000259" key="8">
    <source>
        <dbReference type="Pfam" id="PF13515"/>
    </source>
</evidence>
<dbReference type="Pfam" id="PF13515">
    <property type="entry name" value="FUSC_2"/>
    <property type="match status" value="1"/>
</dbReference>
<comment type="caution">
    <text evidence="9">The sequence shown here is derived from an EMBL/GenBank/DDBJ whole genome shotgun (WGS) entry which is preliminary data.</text>
</comment>
<dbReference type="PANTHER" id="PTHR30509:SF9">
    <property type="entry name" value="MULTIDRUG RESISTANCE PROTEIN MDTO"/>
    <property type="match status" value="1"/>
</dbReference>
<reference evidence="10" key="1">
    <citation type="journal article" date="2019" name="Int. J. Syst. Evol. Microbiol.">
        <title>The Global Catalogue of Microorganisms (GCM) 10K type strain sequencing project: providing services to taxonomists for standard genome sequencing and annotation.</title>
        <authorList>
            <consortium name="The Broad Institute Genomics Platform"/>
            <consortium name="The Broad Institute Genome Sequencing Center for Infectious Disease"/>
            <person name="Wu L."/>
            <person name="Ma J."/>
        </authorList>
    </citation>
    <scope>NUCLEOTIDE SEQUENCE [LARGE SCALE GENOMIC DNA]</scope>
    <source>
        <strain evidence="10">CCUG 49560</strain>
    </source>
</reference>
<dbReference type="PANTHER" id="PTHR30509">
    <property type="entry name" value="P-HYDROXYBENZOIC ACID EFFLUX PUMP SUBUNIT-RELATED"/>
    <property type="match status" value="1"/>
</dbReference>
<keyword evidence="10" id="KW-1185">Reference proteome</keyword>
<feature type="transmembrane region" description="Helical" evidence="7">
    <location>
        <begin position="106"/>
        <end position="124"/>
    </location>
</feature>
<dbReference type="Proteomes" id="UP001595891">
    <property type="component" value="Unassembled WGS sequence"/>
</dbReference>
<sequence>MTGLFRRPADRLAGAAPGWLRETVRPARARPQWGAMSRVFLAVTTPLVAGWAFGHITLGLLPAMGAMAASLSDRGVSSYRARTFRVVSAGAGGACGYMAGHAARGLGWWTVLVLAAVSVVSALVSTGGASGSLSGLQFMVMTVLGIGVPYPQSAGAGALAYLSGALWALLLVLAGWPLRPRAAEEAAAAQAYRALGGLFGVDPAERPRALGAFDTALKAAYDTVFGARSAAAGPDAERTRLIALLNQASQIRGALSSLTLEDREPPPEVAAAVRSLADALAGGGRPGPPPSFPGGSPALRALCSAVEGAAELVSGGEVAEEQLPYERVGYADRLRTTWEGVRYGHLARVYTLRLTLCMAAAAAFSELHWIERSYWVMLTVALVLKPDFGSVFARAVQRGLGTVAGAVIGTLVLLVVPYGPAILVPIAVFAALLPYGQQRNWGLMSTFQVPLVVLLVDLLTGAGPRLAEVRLVDSLIGCAIVLLLGYLPWPGSWQAPVGPGFADAVSATARYLRYGFDRDDPGRALARRKAFDALADLRLVFQRAVTEPAVISGRVTTWLPAMTALERVADATAATVARADHGAPPPTDAAVRSVVESLDDIAAGVREGRPLRARPGADGEESLDRVACAVRGLRDTLSERASP</sequence>
<evidence type="ECO:0000313" key="9">
    <source>
        <dbReference type="EMBL" id="MFC4588591.1"/>
    </source>
</evidence>
<feature type="transmembrane region" description="Helical" evidence="7">
    <location>
        <begin position="471"/>
        <end position="489"/>
    </location>
</feature>
<comment type="subcellular location">
    <subcellularLocation>
        <location evidence="1">Cell membrane</location>
        <topology evidence="1">Multi-pass membrane protein</topology>
    </subcellularLocation>
</comment>
<organism evidence="9 10">
    <name type="scientific">Sphaerisporangium corydalis</name>
    <dbReference type="NCBI Taxonomy" id="1441875"/>
    <lineage>
        <taxon>Bacteria</taxon>
        <taxon>Bacillati</taxon>
        <taxon>Actinomycetota</taxon>
        <taxon>Actinomycetes</taxon>
        <taxon>Streptosporangiales</taxon>
        <taxon>Streptosporangiaceae</taxon>
        <taxon>Sphaerisporangium</taxon>
    </lineage>
</organism>
<feature type="transmembrane region" description="Helical" evidence="7">
    <location>
        <begin position="83"/>
        <end position="100"/>
    </location>
</feature>
<keyword evidence="5 7" id="KW-0472">Membrane</keyword>
<evidence type="ECO:0000256" key="5">
    <source>
        <dbReference type="ARBA" id="ARBA00023136"/>
    </source>
</evidence>
<evidence type="ECO:0000256" key="2">
    <source>
        <dbReference type="ARBA" id="ARBA00022475"/>
    </source>
</evidence>
<keyword evidence="2" id="KW-1003">Cell membrane</keyword>
<evidence type="ECO:0000256" key="7">
    <source>
        <dbReference type="SAM" id="Phobius"/>
    </source>
</evidence>
<comment type="similarity">
    <text evidence="6">Belongs to the YccS/YhfK family.</text>
</comment>
<feature type="transmembrane region" description="Helical" evidence="7">
    <location>
        <begin position="403"/>
        <end position="435"/>
    </location>
</feature>
<keyword evidence="4 7" id="KW-1133">Transmembrane helix</keyword>
<accession>A0ABV9EG95</accession>
<name>A0ABV9EG95_9ACTN</name>
<dbReference type="EMBL" id="JBHSFN010000012">
    <property type="protein sequence ID" value="MFC4588591.1"/>
    <property type="molecule type" value="Genomic_DNA"/>
</dbReference>
<proteinExistence type="inferred from homology"/>
<evidence type="ECO:0000313" key="10">
    <source>
        <dbReference type="Proteomes" id="UP001595891"/>
    </source>
</evidence>
<keyword evidence="3 7" id="KW-0812">Transmembrane</keyword>
<evidence type="ECO:0000256" key="1">
    <source>
        <dbReference type="ARBA" id="ARBA00004651"/>
    </source>
</evidence>
<dbReference type="RefSeq" id="WP_262845083.1">
    <property type="nucleotide sequence ID" value="NZ_JANZYP010000036.1"/>
</dbReference>
<evidence type="ECO:0000256" key="4">
    <source>
        <dbReference type="ARBA" id="ARBA00022989"/>
    </source>
</evidence>
<feature type="transmembrane region" description="Helical" evidence="7">
    <location>
        <begin position="156"/>
        <end position="176"/>
    </location>
</feature>
<gene>
    <name evidence="9" type="ORF">ACFO8L_21050</name>
</gene>